<dbReference type="EMBL" id="BAABAZ010000004">
    <property type="protein sequence ID" value="GAA4283712.1"/>
    <property type="molecule type" value="Genomic_DNA"/>
</dbReference>
<feature type="transmembrane region" description="Helical" evidence="2">
    <location>
        <begin position="150"/>
        <end position="173"/>
    </location>
</feature>
<evidence type="ECO:0000256" key="1">
    <source>
        <dbReference type="SAM" id="MobiDB-lite"/>
    </source>
</evidence>
<reference evidence="4" key="1">
    <citation type="journal article" date="2019" name="Int. J. Syst. Evol. Microbiol.">
        <title>The Global Catalogue of Microorganisms (GCM) 10K type strain sequencing project: providing services to taxonomists for standard genome sequencing and annotation.</title>
        <authorList>
            <consortium name="The Broad Institute Genomics Platform"/>
            <consortium name="The Broad Institute Genome Sequencing Center for Infectious Disease"/>
            <person name="Wu L."/>
            <person name="Ma J."/>
        </authorList>
    </citation>
    <scope>NUCLEOTIDE SEQUENCE [LARGE SCALE GENOMIC DNA]</scope>
    <source>
        <strain evidence="4">JCM 17458</strain>
    </source>
</reference>
<accession>A0ABP8EIE1</accession>
<keyword evidence="2" id="KW-0812">Transmembrane</keyword>
<keyword evidence="2" id="KW-1133">Transmembrane helix</keyword>
<protein>
    <submittedName>
        <fullName evidence="3">Uncharacterized protein</fullName>
    </submittedName>
</protein>
<sequence length="182" mass="19285">MSSEPTRSEHTPSARSPSGHPPSEKARISLAPEERSAWIMLVLAVIGYPIYLALLFTGPSGTAERGSTAAGPELTDLSFAGPMLWTIGGSVVVSVILHAASGVFTDGEAGGRDERDRQIGRWAELIGQSFVVTGALSGLVLAMLRADVFWIANAIYLCFFLSAILGSIAKIIAYRTGFSATW</sequence>
<evidence type="ECO:0000313" key="3">
    <source>
        <dbReference type="EMBL" id="GAA4283712.1"/>
    </source>
</evidence>
<keyword evidence="2" id="KW-0472">Membrane</keyword>
<dbReference type="Proteomes" id="UP001501586">
    <property type="component" value="Unassembled WGS sequence"/>
</dbReference>
<feature type="compositionally biased region" description="Basic and acidic residues" evidence="1">
    <location>
        <begin position="1"/>
        <end position="12"/>
    </location>
</feature>
<proteinExistence type="predicted"/>
<keyword evidence="4" id="KW-1185">Reference proteome</keyword>
<evidence type="ECO:0000313" key="4">
    <source>
        <dbReference type="Proteomes" id="UP001501586"/>
    </source>
</evidence>
<gene>
    <name evidence="3" type="ORF">GCM10022261_12430</name>
</gene>
<organism evidence="3 4">
    <name type="scientific">Brevibacterium daeguense</name>
    <dbReference type="NCBI Taxonomy" id="909936"/>
    <lineage>
        <taxon>Bacteria</taxon>
        <taxon>Bacillati</taxon>
        <taxon>Actinomycetota</taxon>
        <taxon>Actinomycetes</taxon>
        <taxon>Micrococcales</taxon>
        <taxon>Brevibacteriaceae</taxon>
        <taxon>Brevibacterium</taxon>
    </lineage>
</organism>
<feature type="region of interest" description="Disordered" evidence="1">
    <location>
        <begin position="1"/>
        <end position="28"/>
    </location>
</feature>
<evidence type="ECO:0000256" key="2">
    <source>
        <dbReference type="SAM" id="Phobius"/>
    </source>
</evidence>
<comment type="caution">
    <text evidence="3">The sequence shown here is derived from an EMBL/GenBank/DDBJ whole genome shotgun (WGS) entry which is preliminary data.</text>
</comment>
<name>A0ABP8EIE1_9MICO</name>
<feature type="transmembrane region" description="Helical" evidence="2">
    <location>
        <begin position="125"/>
        <end position="144"/>
    </location>
</feature>
<dbReference type="RefSeq" id="WP_236863789.1">
    <property type="nucleotide sequence ID" value="NZ_BAABAZ010000004.1"/>
</dbReference>
<feature type="transmembrane region" description="Helical" evidence="2">
    <location>
        <begin position="37"/>
        <end position="56"/>
    </location>
</feature>
<feature type="transmembrane region" description="Helical" evidence="2">
    <location>
        <begin position="83"/>
        <end position="104"/>
    </location>
</feature>